<dbReference type="Gene3D" id="1.10.1100.10">
    <property type="entry name" value="TAFII-230 TBP-binding domain"/>
    <property type="match status" value="1"/>
</dbReference>
<sequence>MSDNVSDHAQVLALSAIGNNFGIIGFLFGNIDGEGKYEGDLFTLVEGETLENLKTFGFDLMVKDIFVDDYGNGMIDYMDEDAIEKTGEEQYKKAEDEQNHAGDEMESGEDFHTAELAEHENAQLDEGYDDDDYDANEEEDYDAYEKVLATQQQCFTGIEALMKN</sequence>
<proteinExistence type="predicted"/>
<keyword evidence="2" id="KW-0804">Transcription</keyword>
<dbReference type="Pfam" id="PF09247">
    <property type="entry name" value="TBP-binding"/>
    <property type="match status" value="1"/>
</dbReference>
<reference evidence="5" key="1">
    <citation type="submission" date="2022-01" db="EMBL/GenBank/DDBJ databases">
        <authorList>
            <person name="King R."/>
        </authorList>
    </citation>
    <scope>NUCLEOTIDE SEQUENCE</scope>
</reference>
<dbReference type="InterPro" id="IPR036741">
    <property type="entry name" value="TAFII-230_TBP-bd_sf"/>
</dbReference>
<evidence type="ECO:0000256" key="2">
    <source>
        <dbReference type="ARBA" id="ARBA00023163"/>
    </source>
</evidence>
<name>A0A9P0GNS2_PHACE</name>
<dbReference type="EMBL" id="OU896720">
    <property type="protein sequence ID" value="CAH1153242.1"/>
    <property type="molecule type" value="Genomic_DNA"/>
</dbReference>
<evidence type="ECO:0000256" key="1">
    <source>
        <dbReference type="ARBA" id="ARBA00023015"/>
    </source>
</evidence>
<evidence type="ECO:0000313" key="6">
    <source>
        <dbReference type="Proteomes" id="UP001153737"/>
    </source>
</evidence>
<dbReference type="SUPFAM" id="SSF47055">
    <property type="entry name" value="TAF(II)230 TBP-binding fragment"/>
    <property type="match status" value="1"/>
</dbReference>
<feature type="compositionally biased region" description="Basic and acidic residues" evidence="3">
    <location>
        <begin position="86"/>
        <end position="122"/>
    </location>
</feature>
<reference evidence="5" key="2">
    <citation type="submission" date="2022-10" db="EMBL/GenBank/DDBJ databases">
        <authorList>
            <consortium name="ENA_rothamsted_submissions"/>
            <consortium name="culmorum"/>
            <person name="King R."/>
        </authorList>
    </citation>
    <scope>NUCLEOTIDE SEQUENCE</scope>
</reference>
<keyword evidence="1" id="KW-0805">Transcription regulation</keyword>
<dbReference type="InterPro" id="IPR009067">
    <property type="entry name" value="TAF_II_230-bd"/>
</dbReference>
<evidence type="ECO:0000313" key="5">
    <source>
        <dbReference type="EMBL" id="CAH1153242.1"/>
    </source>
</evidence>
<gene>
    <name evidence="5" type="ORF">PHAECO_LOCUS4115</name>
</gene>
<feature type="domain" description="TAFII-230 TBP-binding" evidence="4">
    <location>
        <begin position="19"/>
        <end position="68"/>
    </location>
</feature>
<feature type="region of interest" description="Disordered" evidence="3">
    <location>
        <begin position="86"/>
        <end position="140"/>
    </location>
</feature>
<accession>A0A9P0GNS2</accession>
<dbReference type="AlphaFoldDB" id="A0A9P0GNS2"/>
<keyword evidence="6" id="KW-1185">Reference proteome</keyword>
<dbReference type="Proteomes" id="UP001153737">
    <property type="component" value="Chromosome 14"/>
</dbReference>
<organism evidence="5 6">
    <name type="scientific">Phaedon cochleariae</name>
    <name type="common">Mustard beetle</name>
    <dbReference type="NCBI Taxonomy" id="80249"/>
    <lineage>
        <taxon>Eukaryota</taxon>
        <taxon>Metazoa</taxon>
        <taxon>Ecdysozoa</taxon>
        <taxon>Arthropoda</taxon>
        <taxon>Hexapoda</taxon>
        <taxon>Insecta</taxon>
        <taxon>Pterygota</taxon>
        <taxon>Neoptera</taxon>
        <taxon>Endopterygota</taxon>
        <taxon>Coleoptera</taxon>
        <taxon>Polyphaga</taxon>
        <taxon>Cucujiformia</taxon>
        <taxon>Chrysomeloidea</taxon>
        <taxon>Chrysomelidae</taxon>
        <taxon>Chrysomelinae</taxon>
        <taxon>Chrysomelini</taxon>
        <taxon>Phaedon</taxon>
    </lineage>
</organism>
<evidence type="ECO:0000259" key="4">
    <source>
        <dbReference type="Pfam" id="PF09247"/>
    </source>
</evidence>
<protein>
    <recommendedName>
        <fullName evidence="4">TAFII-230 TBP-binding domain-containing protein</fullName>
    </recommendedName>
</protein>
<feature type="compositionally biased region" description="Acidic residues" evidence="3">
    <location>
        <begin position="126"/>
        <end position="140"/>
    </location>
</feature>
<evidence type="ECO:0000256" key="3">
    <source>
        <dbReference type="SAM" id="MobiDB-lite"/>
    </source>
</evidence>